<protein>
    <submittedName>
        <fullName evidence="2">Uncharacterized protein</fullName>
    </submittedName>
</protein>
<evidence type="ECO:0000313" key="2">
    <source>
        <dbReference type="EMBL" id="KAG9193552.1"/>
    </source>
</evidence>
<evidence type="ECO:0000313" key="3">
    <source>
        <dbReference type="Proteomes" id="UP001199106"/>
    </source>
</evidence>
<proteinExistence type="predicted"/>
<comment type="caution">
    <text evidence="2">The sequence shown here is derived from an EMBL/GenBank/DDBJ whole genome shotgun (WGS) entry which is preliminary data.</text>
</comment>
<accession>A0AAD4NT12</accession>
<dbReference type="EMBL" id="JAANER010000002">
    <property type="protein sequence ID" value="KAG9193552.1"/>
    <property type="molecule type" value="Genomic_DNA"/>
</dbReference>
<dbReference type="Proteomes" id="UP001199106">
    <property type="component" value="Unassembled WGS sequence"/>
</dbReference>
<sequence length="191" mass="21509">MSSFKTRRSPHRGAPTNPTDIAQAENDDGYFSTTETGDDILELDWIEAEDLQFVKLASKETAALEESRRSAAEAERRRTIDAQQRSAHEAFACDQEDFLQAVWKSRKEECSRAARAAREKEQQAIVERRVAAKLKQKQNEAEKKFIAESKATEELESEGRRKAGELALLQAEYAVAGLSEDEQMKLGMLLS</sequence>
<dbReference type="AlphaFoldDB" id="A0AAD4NT12"/>
<gene>
    <name evidence="2" type="ORF">G6011_03587</name>
</gene>
<reference evidence="2" key="1">
    <citation type="submission" date="2021-07" db="EMBL/GenBank/DDBJ databases">
        <title>Genome Resource of American Ginseng Black Spot Pathogen Alternaria panax.</title>
        <authorList>
            <person name="Qiu C."/>
            <person name="Wang W."/>
            <person name="Liu Z."/>
        </authorList>
    </citation>
    <scope>NUCLEOTIDE SEQUENCE</scope>
    <source>
        <strain evidence="2">BNCC115425</strain>
    </source>
</reference>
<name>A0AAD4NT12_9PLEO</name>
<keyword evidence="3" id="KW-1185">Reference proteome</keyword>
<evidence type="ECO:0000256" key="1">
    <source>
        <dbReference type="SAM" id="MobiDB-lite"/>
    </source>
</evidence>
<feature type="region of interest" description="Disordered" evidence="1">
    <location>
        <begin position="1"/>
        <end position="35"/>
    </location>
</feature>
<organism evidence="2 3">
    <name type="scientific">Alternaria panax</name>
    <dbReference type="NCBI Taxonomy" id="48097"/>
    <lineage>
        <taxon>Eukaryota</taxon>
        <taxon>Fungi</taxon>
        <taxon>Dikarya</taxon>
        <taxon>Ascomycota</taxon>
        <taxon>Pezizomycotina</taxon>
        <taxon>Dothideomycetes</taxon>
        <taxon>Pleosporomycetidae</taxon>
        <taxon>Pleosporales</taxon>
        <taxon>Pleosporineae</taxon>
        <taxon>Pleosporaceae</taxon>
        <taxon>Alternaria</taxon>
        <taxon>Alternaria sect. Panax</taxon>
    </lineage>
</organism>
<feature type="compositionally biased region" description="Basic residues" evidence="1">
    <location>
        <begin position="1"/>
        <end position="11"/>
    </location>
</feature>